<proteinExistence type="predicted"/>
<organism evidence="1 2">
    <name type="scientific">Hibiscus sabdariffa</name>
    <name type="common">roselle</name>
    <dbReference type="NCBI Taxonomy" id="183260"/>
    <lineage>
        <taxon>Eukaryota</taxon>
        <taxon>Viridiplantae</taxon>
        <taxon>Streptophyta</taxon>
        <taxon>Embryophyta</taxon>
        <taxon>Tracheophyta</taxon>
        <taxon>Spermatophyta</taxon>
        <taxon>Magnoliopsida</taxon>
        <taxon>eudicotyledons</taxon>
        <taxon>Gunneridae</taxon>
        <taxon>Pentapetalae</taxon>
        <taxon>rosids</taxon>
        <taxon>malvids</taxon>
        <taxon>Malvales</taxon>
        <taxon>Malvaceae</taxon>
        <taxon>Malvoideae</taxon>
        <taxon>Hibiscus</taxon>
    </lineage>
</organism>
<dbReference type="EMBL" id="JBBPBN010000011">
    <property type="protein sequence ID" value="KAK9029089.1"/>
    <property type="molecule type" value="Genomic_DNA"/>
</dbReference>
<evidence type="ECO:0000313" key="1">
    <source>
        <dbReference type="EMBL" id="KAK9029089.1"/>
    </source>
</evidence>
<dbReference type="Proteomes" id="UP001396334">
    <property type="component" value="Unassembled WGS sequence"/>
</dbReference>
<protein>
    <submittedName>
        <fullName evidence="1">Uncharacterized protein</fullName>
    </submittedName>
</protein>
<evidence type="ECO:0000313" key="2">
    <source>
        <dbReference type="Proteomes" id="UP001396334"/>
    </source>
</evidence>
<accession>A0ABR2SVR8</accession>
<reference evidence="1 2" key="1">
    <citation type="journal article" date="2024" name="G3 (Bethesda)">
        <title>Genome assembly of Hibiscus sabdariffa L. provides insights into metabolisms of medicinal natural products.</title>
        <authorList>
            <person name="Kim T."/>
        </authorList>
    </citation>
    <scope>NUCLEOTIDE SEQUENCE [LARGE SCALE GENOMIC DNA]</scope>
    <source>
        <strain evidence="1">TK-2024</strain>
        <tissue evidence="1">Old leaves</tissue>
    </source>
</reference>
<sequence length="122" mass="13886">MIFNSGNVLPSFHYHSKKNYELSKGKSNDFDNPTKVVLEVDSTEGWLETPQDKTPIFETCAVLDSLMVAKKVDPGAVQVFDERFKRKGEDPTATKHIFKLVEDDDPFKFRLLLMEKAAKASF</sequence>
<keyword evidence="2" id="KW-1185">Reference proteome</keyword>
<comment type="caution">
    <text evidence="1">The sequence shown here is derived from an EMBL/GenBank/DDBJ whole genome shotgun (WGS) entry which is preliminary data.</text>
</comment>
<name>A0ABR2SVR8_9ROSI</name>
<gene>
    <name evidence="1" type="ORF">V6N11_026212</name>
</gene>